<organism evidence="1 2">
    <name type="scientific">Clostridium zeae</name>
    <dbReference type="NCBI Taxonomy" id="2759022"/>
    <lineage>
        <taxon>Bacteria</taxon>
        <taxon>Bacillati</taxon>
        <taxon>Bacillota</taxon>
        <taxon>Clostridia</taxon>
        <taxon>Eubacteriales</taxon>
        <taxon>Clostridiaceae</taxon>
        <taxon>Clostridium</taxon>
    </lineage>
</organism>
<name>A0ABQ1E6T6_9CLOT</name>
<reference evidence="1 2" key="1">
    <citation type="journal article" date="2021" name="Int. J. Syst. Evol. Microbiol.">
        <title>Clostridium zeae sp. nov., isolated from corn silage.</title>
        <authorList>
            <person name="Kobayashi H."/>
            <person name="Tanizawa Y."/>
            <person name="Yagura M."/>
            <person name="Sakamoto M."/>
            <person name="Ohkuma M."/>
            <person name="Tohno M."/>
        </authorList>
    </citation>
    <scope>NUCLEOTIDE SEQUENCE [LARGE SCALE GENOMIC DNA]</scope>
    <source>
        <strain evidence="1 2">CSC2</strain>
    </source>
</reference>
<evidence type="ECO:0000313" key="1">
    <source>
        <dbReference type="EMBL" id="GFZ30411.1"/>
    </source>
</evidence>
<protein>
    <submittedName>
        <fullName evidence="1">Uncharacterized protein</fullName>
    </submittedName>
</protein>
<keyword evidence="2" id="KW-1185">Reference proteome</keyword>
<comment type="caution">
    <text evidence="1">The sequence shown here is derived from an EMBL/GenBank/DDBJ whole genome shotgun (WGS) entry which is preliminary data.</text>
</comment>
<dbReference type="Proteomes" id="UP000663802">
    <property type="component" value="Unassembled WGS sequence"/>
</dbReference>
<dbReference type="EMBL" id="BMBA01000001">
    <property type="protein sequence ID" value="GFZ30411.1"/>
    <property type="molecule type" value="Genomic_DNA"/>
</dbReference>
<evidence type="ECO:0000313" key="2">
    <source>
        <dbReference type="Proteomes" id="UP000663802"/>
    </source>
</evidence>
<accession>A0ABQ1E6T6</accession>
<proteinExistence type="predicted"/>
<sequence length="44" mass="4928">MYNTNKSVAKNNLSPALESIFTYTKNAKALYKVEMLFLNLGAKS</sequence>
<gene>
    <name evidence="1" type="ORF">CSC2_09370</name>
</gene>